<evidence type="ECO:0000259" key="1">
    <source>
        <dbReference type="Pfam" id="PF04101"/>
    </source>
</evidence>
<proteinExistence type="predicted"/>
<dbReference type="SUPFAM" id="SSF53756">
    <property type="entry name" value="UDP-Glycosyltransferase/glycogen phosphorylase"/>
    <property type="match status" value="1"/>
</dbReference>
<dbReference type="Proteomes" id="UP000186391">
    <property type="component" value="Unassembled WGS sequence"/>
</dbReference>
<keyword evidence="2" id="KW-0808">Transferase</keyword>
<dbReference type="PANTHER" id="PTHR21015">
    <property type="entry name" value="UDP-N-ACETYLGLUCOSAMINE--N-ACETYLMURAMYL-(PENTAPEPTIDE) PYROPHOSPHORYL-UNDECAPRENOL N-ACETYLGLUCOSAMINE TRANSFERASE 1"/>
    <property type="match status" value="1"/>
</dbReference>
<organism evidence="2 3">
    <name type="scientific">Fischerella major NIES-592</name>
    <dbReference type="NCBI Taxonomy" id="210994"/>
    <lineage>
        <taxon>Bacteria</taxon>
        <taxon>Bacillati</taxon>
        <taxon>Cyanobacteriota</taxon>
        <taxon>Cyanophyceae</taxon>
        <taxon>Nostocales</taxon>
        <taxon>Hapalosiphonaceae</taxon>
        <taxon>Fischerella</taxon>
    </lineage>
</organism>
<dbReference type="Gene3D" id="3.40.50.2000">
    <property type="entry name" value="Glycogen Phosphorylase B"/>
    <property type="match status" value="1"/>
</dbReference>
<name>A0A1U7GZP2_9CYAN</name>
<dbReference type="GO" id="GO:0016758">
    <property type="term" value="F:hexosyltransferase activity"/>
    <property type="evidence" value="ECO:0007669"/>
    <property type="project" value="InterPro"/>
</dbReference>
<dbReference type="EMBL" id="MRCA01000005">
    <property type="protein sequence ID" value="OKH14003.1"/>
    <property type="molecule type" value="Genomic_DNA"/>
</dbReference>
<dbReference type="AlphaFoldDB" id="A0A1U7GZP2"/>
<evidence type="ECO:0000313" key="2">
    <source>
        <dbReference type="EMBL" id="OKH14003.1"/>
    </source>
</evidence>
<dbReference type="OrthoDB" id="9802126at2"/>
<dbReference type="PANTHER" id="PTHR21015:SF28">
    <property type="entry name" value="SLL1722 PROTEIN"/>
    <property type="match status" value="1"/>
</dbReference>
<sequence>MRLLVYSHDTFGLGNIRRMLAICEHLLREIEELSILLISGSPILHGFRLPKGLDYIKLPCINRGEIDNLVAKYLGTDIDETVKMRSDLILSAAVNYKPDLVLVDKKPYGIKNELAPTLDYLQAKLPQTRFVLLLRDILDTPAKTIAEWHKHGYYEAVKKFYDLLLIVGIPEIFHLPQEYEFPTEVIQKAHFCGYIRKPRGCKQPEQVRDELQLSSDEKLVLVTPGGGEDGYQLIHTYLTGLKLLTDTHNIKSLIISGSEMPIEHRQALYQVATTYPQVQMYEFTDDLMSYLAVADVVVSMAGYNTVCEILSASKPAVVIPRIKPSQEQFMRSQRMYEFGCFQTIHPHELTPSVLMQQVQQQLVNTQVNNTVNLGGLDRIASLIKSIFICKNTFNEREFLYSERFSQGILTGKIII</sequence>
<accession>A0A1U7GZP2</accession>
<reference evidence="2 3" key="1">
    <citation type="submission" date="2016-11" db="EMBL/GenBank/DDBJ databases">
        <title>Draft Genome Sequences of Nine Cyanobacterial Strains from Diverse Habitats.</title>
        <authorList>
            <person name="Zhu T."/>
            <person name="Hou S."/>
            <person name="Lu X."/>
            <person name="Hess W.R."/>
        </authorList>
    </citation>
    <scope>NUCLEOTIDE SEQUENCE [LARGE SCALE GENOMIC DNA]</scope>
    <source>
        <strain evidence="2 3">NIES-592</strain>
    </source>
</reference>
<dbReference type="Pfam" id="PF04101">
    <property type="entry name" value="Glyco_tran_28_C"/>
    <property type="match status" value="1"/>
</dbReference>
<dbReference type="InterPro" id="IPR007235">
    <property type="entry name" value="Glyco_trans_28_C"/>
</dbReference>
<dbReference type="RefSeq" id="WP_073555830.1">
    <property type="nucleotide sequence ID" value="NZ_MRCA01000005.1"/>
</dbReference>
<feature type="domain" description="Glycosyl transferase family 28 C-terminal" evidence="1">
    <location>
        <begin position="225"/>
        <end position="368"/>
    </location>
</feature>
<keyword evidence="3" id="KW-1185">Reference proteome</keyword>
<protein>
    <submittedName>
        <fullName evidence="2">Glycosyltransferase</fullName>
    </submittedName>
</protein>
<evidence type="ECO:0000313" key="3">
    <source>
        <dbReference type="Proteomes" id="UP000186391"/>
    </source>
</evidence>
<gene>
    <name evidence="2" type="ORF">NIES592_11830</name>
</gene>
<comment type="caution">
    <text evidence="2">The sequence shown here is derived from an EMBL/GenBank/DDBJ whole genome shotgun (WGS) entry which is preliminary data.</text>
</comment>